<evidence type="ECO:0000259" key="5">
    <source>
        <dbReference type="PROSITE" id="PS50931"/>
    </source>
</evidence>
<dbReference type="InterPro" id="IPR005119">
    <property type="entry name" value="LysR_subst-bd"/>
</dbReference>
<sequence length="287" mass="30608">MPQPLDIELLRTFHAIARFRQFRAASLHLNRSPSAVSTHVRRLEELAGRRLFERDNQGVTLTPSGRSLLIQTVEFLQAHDRIVAGFDASAATGRVRFGVSEEYAHRLLRDALPLFSAEHPAVELEVETGPSGELANRLERGSLDLAVVVEPAGQSRRPGGTAFGTTQPVWVAGAGSHLAADIPVPLALHGSGCPYRSAAVDALAAIGRSWRTIVTSSGSAAIEAAIEGGFAVGILDRARVTDAMRILGQDEGLPPLPAHELVIARAPGAAGKAQDLLAETIVRHFRL</sequence>
<dbReference type="InterPro" id="IPR050176">
    <property type="entry name" value="LTTR"/>
</dbReference>
<dbReference type="Gene3D" id="3.40.190.10">
    <property type="entry name" value="Periplasmic binding protein-like II"/>
    <property type="match status" value="2"/>
</dbReference>
<feature type="domain" description="HTH lysR-type" evidence="5">
    <location>
        <begin position="5"/>
        <end position="62"/>
    </location>
</feature>
<dbReference type="PROSITE" id="PS50931">
    <property type="entry name" value="HTH_LYSR"/>
    <property type="match status" value="1"/>
</dbReference>
<protein>
    <submittedName>
        <fullName evidence="6">LysR family transcriptional regulator</fullName>
    </submittedName>
</protein>
<name>A0ABX7B471_9PROT</name>
<proteinExistence type="inferred from homology"/>
<evidence type="ECO:0000256" key="3">
    <source>
        <dbReference type="ARBA" id="ARBA00023125"/>
    </source>
</evidence>
<comment type="similarity">
    <text evidence="1">Belongs to the LysR transcriptional regulatory family.</text>
</comment>
<evidence type="ECO:0000313" key="7">
    <source>
        <dbReference type="Proteomes" id="UP000595197"/>
    </source>
</evidence>
<dbReference type="InterPro" id="IPR000847">
    <property type="entry name" value="LysR_HTH_N"/>
</dbReference>
<keyword evidence="3" id="KW-0238">DNA-binding</keyword>
<dbReference type="SUPFAM" id="SSF46785">
    <property type="entry name" value="Winged helix' DNA-binding domain"/>
    <property type="match status" value="1"/>
</dbReference>
<dbReference type="EMBL" id="CP067420">
    <property type="protein sequence ID" value="QQP89122.1"/>
    <property type="molecule type" value="Genomic_DNA"/>
</dbReference>
<dbReference type="PANTHER" id="PTHR30579">
    <property type="entry name" value="TRANSCRIPTIONAL REGULATOR"/>
    <property type="match status" value="1"/>
</dbReference>
<dbReference type="Proteomes" id="UP000595197">
    <property type="component" value="Chromosome"/>
</dbReference>
<accession>A0ABX7B471</accession>
<dbReference type="SUPFAM" id="SSF53850">
    <property type="entry name" value="Periplasmic binding protein-like II"/>
    <property type="match status" value="1"/>
</dbReference>
<keyword evidence="2" id="KW-0805">Transcription regulation</keyword>
<dbReference type="InterPro" id="IPR036390">
    <property type="entry name" value="WH_DNA-bd_sf"/>
</dbReference>
<dbReference type="Gene3D" id="1.10.10.10">
    <property type="entry name" value="Winged helix-like DNA-binding domain superfamily/Winged helix DNA-binding domain"/>
    <property type="match status" value="1"/>
</dbReference>
<reference evidence="6" key="1">
    <citation type="submission" date="2021-02" db="EMBL/GenBank/DDBJ databases">
        <title>Skermanella TT6 skin isolate.</title>
        <authorList>
            <person name="Lee K."/>
            <person name="Ganzorig M."/>
        </authorList>
    </citation>
    <scope>NUCLEOTIDE SEQUENCE</scope>
    <source>
        <strain evidence="6">TT6</strain>
    </source>
</reference>
<gene>
    <name evidence="6" type="ORF">IGS68_24510</name>
</gene>
<evidence type="ECO:0000256" key="2">
    <source>
        <dbReference type="ARBA" id="ARBA00023015"/>
    </source>
</evidence>
<dbReference type="Pfam" id="PF00126">
    <property type="entry name" value="HTH_1"/>
    <property type="match status" value="1"/>
</dbReference>
<dbReference type="PANTHER" id="PTHR30579:SF7">
    <property type="entry name" value="HTH-TYPE TRANSCRIPTIONAL REGULATOR LRHA-RELATED"/>
    <property type="match status" value="1"/>
</dbReference>
<keyword evidence="4" id="KW-0804">Transcription</keyword>
<dbReference type="RefSeq" id="WP_201074968.1">
    <property type="nucleotide sequence ID" value="NZ_CP067420.1"/>
</dbReference>
<dbReference type="InterPro" id="IPR036388">
    <property type="entry name" value="WH-like_DNA-bd_sf"/>
</dbReference>
<evidence type="ECO:0000256" key="4">
    <source>
        <dbReference type="ARBA" id="ARBA00023163"/>
    </source>
</evidence>
<keyword evidence="7" id="KW-1185">Reference proteome</keyword>
<organism evidence="6 7">
    <name type="scientific">Skermanella cutis</name>
    <dbReference type="NCBI Taxonomy" id="2775420"/>
    <lineage>
        <taxon>Bacteria</taxon>
        <taxon>Pseudomonadati</taxon>
        <taxon>Pseudomonadota</taxon>
        <taxon>Alphaproteobacteria</taxon>
        <taxon>Rhodospirillales</taxon>
        <taxon>Azospirillaceae</taxon>
        <taxon>Skermanella</taxon>
    </lineage>
</organism>
<dbReference type="Pfam" id="PF03466">
    <property type="entry name" value="LysR_substrate"/>
    <property type="match status" value="1"/>
</dbReference>
<evidence type="ECO:0000313" key="6">
    <source>
        <dbReference type="EMBL" id="QQP89122.1"/>
    </source>
</evidence>
<evidence type="ECO:0000256" key="1">
    <source>
        <dbReference type="ARBA" id="ARBA00009437"/>
    </source>
</evidence>